<comment type="caution">
    <text evidence="2">The sequence shown here is derived from an EMBL/GenBank/DDBJ whole genome shotgun (WGS) entry which is preliminary data.</text>
</comment>
<dbReference type="STRING" id="485913.Krac_4081"/>
<organism evidence="2 3">
    <name type="scientific">Ktedonobacter racemifer DSM 44963</name>
    <dbReference type="NCBI Taxonomy" id="485913"/>
    <lineage>
        <taxon>Bacteria</taxon>
        <taxon>Bacillati</taxon>
        <taxon>Chloroflexota</taxon>
        <taxon>Ktedonobacteria</taxon>
        <taxon>Ktedonobacterales</taxon>
        <taxon>Ktedonobacteraceae</taxon>
        <taxon>Ktedonobacter</taxon>
    </lineage>
</organism>
<dbReference type="EMBL" id="ADVG01000003">
    <property type="protein sequence ID" value="EFH83146.1"/>
    <property type="molecule type" value="Genomic_DNA"/>
</dbReference>
<keyword evidence="1" id="KW-0812">Transmembrane</keyword>
<gene>
    <name evidence="2" type="ORF">Krac_4081</name>
</gene>
<feature type="transmembrane region" description="Helical" evidence="1">
    <location>
        <begin position="124"/>
        <end position="149"/>
    </location>
</feature>
<evidence type="ECO:0000256" key="1">
    <source>
        <dbReference type="SAM" id="Phobius"/>
    </source>
</evidence>
<keyword evidence="1" id="KW-0472">Membrane</keyword>
<evidence type="ECO:0000313" key="3">
    <source>
        <dbReference type="Proteomes" id="UP000004508"/>
    </source>
</evidence>
<reference evidence="2 3" key="1">
    <citation type="journal article" date="2011" name="Stand. Genomic Sci.">
        <title>Non-contiguous finished genome sequence and contextual data of the filamentous soil bacterium Ktedonobacter racemifer type strain (SOSP1-21).</title>
        <authorList>
            <person name="Chang Y.J."/>
            <person name="Land M."/>
            <person name="Hauser L."/>
            <person name="Chertkov O."/>
            <person name="Del Rio T.G."/>
            <person name="Nolan M."/>
            <person name="Copeland A."/>
            <person name="Tice H."/>
            <person name="Cheng J.F."/>
            <person name="Lucas S."/>
            <person name="Han C."/>
            <person name="Goodwin L."/>
            <person name="Pitluck S."/>
            <person name="Ivanova N."/>
            <person name="Ovchinikova G."/>
            <person name="Pati A."/>
            <person name="Chen A."/>
            <person name="Palaniappan K."/>
            <person name="Mavromatis K."/>
            <person name="Liolios K."/>
            <person name="Brettin T."/>
            <person name="Fiebig A."/>
            <person name="Rohde M."/>
            <person name="Abt B."/>
            <person name="Goker M."/>
            <person name="Detter J.C."/>
            <person name="Woyke T."/>
            <person name="Bristow J."/>
            <person name="Eisen J.A."/>
            <person name="Markowitz V."/>
            <person name="Hugenholtz P."/>
            <person name="Kyrpides N.C."/>
            <person name="Klenk H.P."/>
            <person name="Lapidus A."/>
        </authorList>
    </citation>
    <scope>NUCLEOTIDE SEQUENCE [LARGE SCALE GENOMIC DNA]</scope>
    <source>
        <strain evidence="3">DSM 44963</strain>
    </source>
</reference>
<dbReference type="AlphaFoldDB" id="D6TXU9"/>
<feature type="transmembrane region" description="Helical" evidence="1">
    <location>
        <begin position="83"/>
        <end position="104"/>
    </location>
</feature>
<keyword evidence="1" id="KW-1133">Transmembrane helix</keyword>
<dbReference type="RefSeq" id="WP_007913633.1">
    <property type="nucleotide sequence ID" value="NZ_ADVG01000003.1"/>
</dbReference>
<protein>
    <submittedName>
        <fullName evidence="2">Uncharacterized protein</fullName>
    </submittedName>
</protein>
<feature type="transmembrane region" description="Helical" evidence="1">
    <location>
        <begin position="16"/>
        <end position="38"/>
    </location>
</feature>
<accession>D6TXU9</accession>
<evidence type="ECO:0000313" key="2">
    <source>
        <dbReference type="EMBL" id="EFH83146.1"/>
    </source>
</evidence>
<name>D6TXU9_KTERA</name>
<keyword evidence="3" id="KW-1185">Reference proteome</keyword>
<sequence length="190" mass="21053">MSLAHIESASVKPPRIFWLFMGLVIVLAADGATALVFHTTAQGFNSDFSLLYLAAPAAALLIGIPAWFRFIVKPNRMTIKRGLLVGILSSIAAHPIMWMLFWIPTLFMLQALTPPLFSFPLLEIIFSLIYGGWATTSIGALTGVLLIVLQRTLTRAQQQQVSREAKAVQWREMSNANAFHIESGEENMRP</sequence>
<dbReference type="Proteomes" id="UP000004508">
    <property type="component" value="Unassembled WGS sequence"/>
</dbReference>
<dbReference type="OrthoDB" id="9958812at2"/>
<dbReference type="InParanoid" id="D6TXU9"/>
<feature type="transmembrane region" description="Helical" evidence="1">
    <location>
        <begin position="50"/>
        <end position="71"/>
    </location>
</feature>
<proteinExistence type="predicted"/>